<dbReference type="RefSeq" id="WP_082702244.1">
    <property type="nucleotide sequence ID" value="NZ_LDSL01000030.1"/>
</dbReference>
<dbReference type="AlphaFoldDB" id="A0A147H879"/>
<evidence type="ECO:0000256" key="7">
    <source>
        <dbReference type="RuleBase" id="RU000389"/>
    </source>
</evidence>
<keyword evidence="10" id="KW-1185">Reference proteome</keyword>
<dbReference type="InterPro" id="IPR012902">
    <property type="entry name" value="N_methyl_site"/>
</dbReference>
<feature type="transmembrane region" description="Helical" evidence="8">
    <location>
        <begin position="12"/>
        <end position="33"/>
    </location>
</feature>
<dbReference type="PROSITE" id="PS00409">
    <property type="entry name" value="PROKAR_NTER_METHYL"/>
    <property type="match status" value="1"/>
</dbReference>
<comment type="subcellular location">
    <subcellularLocation>
        <location evidence="1">Membrane</location>
        <topology evidence="1">Single-pass membrane protein</topology>
    </subcellularLocation>
</comment>
<dbReference type="InterPro" id="IPR001082">
    <property type="entry name" value="Pilin"/>
</dbReference>
<reference evidence="9 10" key="1">
    <citation type="journal article" date="2016" name="Front. Microbiol.">
        <title>Genomic Resource of Rice Seed Associated Bacteria.</title>
        <authorList>
            <person name="Midha S."/>
            <person name="Bansal K."/>
            <person name="Sharma S."/>
            <person name="Kumar N."/>
            <person name="Patil P.P."/>
            <person name="Chaudhry V."/>
            <person name="Patil P.B."/>
        </authorList>
    </citation>
    <scope>NUCLEOTIDE SEQUENCE [LARGE SCALE GENOMIC DNA]</scope>
    <source>
        <strain evidence="9 10">NS331</strain>
    </source>
</reference>
<dbReference type="GO" id="GO:0015628">
    <property type="term" value="P:protein secretion by the type II secretion system"/>
    <property type="evidence" value="ECO:0007669"/>
    <property type="project" value="InterPro"/>
</dbReference>
<dbReference type="GO" id="GO:0016020">
    <property type="term" value="C:membrane"/>
    <property type="evidence" value="ECO:0007669"/>
    <property type="project" value="UniProtKB-SubCell"/>
</dbReference>
<dbReference type="EMBL" id="LDSL01000030">
    <property type="protein sequence ID" value="KTT25934.1"/>
    <property type="molecule type" value="Genomic_DNA"/>
</dbReference>
<dbReference type="PANTHER" id="PTHR30093">
    <property type="entry name" value="GENERAL SECRETION PATHWAY PROTEIN G"/>
    <property type="match status" value="1"/>
</dbReference>
<sequence>MQFRRARTQQRGFTLIELMIVIAILGILAAVALPQYTNYSSRARAAAALTELSPIKSAVVNCAAELGKFAGCDKGEMGIPNSFTSTKNITGGYEVKDGVIKATTGVTDAAGKNLDIKLTPTQAEGAANMVWTTEGTICDETRGIRPGQAGCAEKAKSGS</sequence>
<evidence type="ECO:0000256" key="2">
    <source>
        <dbReference type="ARBA" id="ARBA00005233"/>
    </source>
</evidence>
<dbReference type="InterPro" id="IPR045584">
    <property type="entry name" value="Pilin-like"/>
</dbReference>
<keyword evidence="5 8" id="KW-1133">Transmembrane helix</keyword>
<dbReference type="GO" id="GO:0007155">
    <property type="term" value="P:cell adhesion"/>
    <property type="evidence" value="ECO:0007669"/>
    <property type="project" value="InterPro"/>
</dbReference>
<comment type="similarity">
    <text evidence="2 7">Belongs to the N-Me-Phe pilin family.</text>
</comment>
<protein>
    <submittedName>
        <fullName evidence="9">Pilus assembly protein TapA</fullName>
    </submittedName>
</protein>
<organism evidence="9 10">
    <name type="scientific">Pseudacidovorax intermedius</name>
    <dbReference type="NCBI Taxonomy" id="433924"/>
    <lineage>
        <taxon>Bacteria</taxon>
        <taxon>Pseudomonadati</taxon>
        <taxon>Pseudomonadota</taxon>
        <taxon>Betaproteobacteria</taxon>
        <taxon>Burkholderiales</taxon>
        <taxon>Comamonadaceae</taxon>
        <taxon>Pseudacidovorax</taxon>
    </lineage>
</organism>
<keyword evidence="7" id="KW-0281">Fimbrium</keyword>
<dbReference type="NCBIfam" id="TIGR02532">
    <property type="entry name" value="IV_pilin_GFxxxE"/>
    <property type="match status" value="1"/>
</dbReference>
<dbReference type="GO" id="GO:0015627">
    <property type="term" value="C:type II protein secretion system complex"/>
    <property type="evidence" value="ECO:0007669"/>
    <property type="project" value="InterPro"/>
</dbReference>
<keyword evidence="4 8" id="KW-0812">Transmembrane</keyword>
<keyword evidence="3" id="KW-0488">Methylation</keyword>
<evidence type="ECO:0000256" key="1">
    <source>
        <dbReference type="ARBA" id="ARBA00004167"/>
    </source>
</evidence>
<keyword evidence="6 8" id="KW-0472">Membrane</keyword>
<dbReference type="InterPro" id="IPR002416">
    <property type="entry name" value="T2SS_protein-GspH"/>
</dbReference>
<evidence type="ECO:0000256" key="4">
    <source>
        <dbReference type="ARBA" id="ARBA00022692"/>
    </source>
</evidence>
<dbReference type="Pfam" id="PF07963">
    <property type="entry name" value="N_methyl"/>
    <property type="match status" value="1"/>
</dbReference>
<evidence type="ECO:0000313" key="9">
    <source>
        <dbReference type="EMBL" id="KTT25934.1"/>
    </source>
</evidence>
<accession>A0A147H879</accession>
<evidence type="ECO:0000256" key="3">
    <source>
        <dbReference type="ARBA" id="ARBA00022481"/>
    </source>
</evidence>
<dbReference type="OrthoDB" id="8592370at2"/>
<evidence type="ECO:0000313" key="10">
    <source>
        <dbReference type="Proteomes" id="UP000072741"/>
    </source>
</evidence>
<evidence type="ECO:0000256" key="8">
    <source>
        <dbReference type="SAM" id="Phobius"/>
    </source>
</evidence>
<proteinExistence type="inferred from homology"/>
<name>A0A147H879_9BURK</name>
<dbReference type="PRINTS" id="PR00885">
    <property type="entry name" value="BCTERIALGSPH"/>
</dbReference>
<dbReference type="GO" id="GO:0009289">
    <property type="term" value="C:pilus"/>
    <property type="evidence" value="ECO:0007669"/>
    <property type="project" value="InterPro"/>
</dbReference>
<dbReference type="Proteomes" id="UP000072741">
    <property type="component" value="Unassembled WGS sequence"/>
</dbReference>
<gene>
    <name evidence="9" type="ORF">NS331_04245</name>
</gene>
<dbReference type="Gene3D" id="3.30.700.10">
    <property type="entry name" value="Glycoprotein, Type 4 Pilin"/>
    <property type="match status" value="1"/>
</dbReference>
<dbReference type="PANTHER" id="PTHR30093:SF34">
    <property type="entry name" value="PREPILIN PEPTIDASE-DEPENDENT PROTEIN D"/>
    <property type="match status" value="1"/>
</dbReference>
<dbReference type="Pfam" id="PF00114">
    <property type="entry name" value="Pilin"/>
    <property type="match status" value="1"/>
</dbReference>
<dbReference type="SUPFAM" id="SSF54523">
    <property type="entry name" value="Pili subunits"/>
    <property type="match status" value="1"/>
</dbReference>
<evidence type="ECO:0000256" key="5">
    <source>
        <dbReference type="ARBA" id="ARBA00022989"/>
    </source>
</evidence>
<evidence type="ECO:0000256" key="6">
    <source>
        <dbReference type="ARBA" id="ARBA00023136"/>
    </source>
</evidence>
<comment type="caution">
    <text evidence="9">The sequence shown here is derived from an EMBL/GenBank/DDBJ whole genome shotgun (WGS) entry which is preliminary data.</text>
</comment>